<dbReference type="InterPro" id="IPR000490">
    <property type="entry name" value="Glyco_hydro_17"/>
</dbReference>
<name>A0A2I0BGU7_9ASPA</name>
<dbReference type="GO" id="GO:0005975">
    <property type="term" value="P:carbohydrate metabolic process"/>
    <property type="evidence" value="ECO:0007669"/>
    <property type="project" value="InterPro"/>
</dbReference>
<keyword evidence="7" id="KW-1185">Reference proteome</keyword>
<dbReference type="AlphaFoldDB" id="A0A2I0BGU7"/>
<feature type="region of interest" description="Disordered" evidence="5">
    <location>
        <begin position="213"/>
        <end position="234"/>
    </location>
</feature>
<dbReference type="InterPro" id="IPR017853">
    <property type="entry name" value="GH"/>
</dbReference>
<evidence type="ECO:0000313" key="7">
    <source>
        <dbReference type="Proteomes" id="UP000236161"/>
    </source>
</evidence>
<evidence type="ECO:0000256" key="3">
    <source>
        <dbReference type="ARBA" id="ARBA00023295"/>
    </source>
</evidence>
<dbReference type="InterPro" id="IPR044965">
    <property type="entry name" value="Glyco_hydro_17_plant"/>
</dbReference>
<evidence type="ECO:0000256" key="1">
    <source>
        <dbReference type="ARBA" id="ARBA00008773"/>
    </source>
</evidence>
<reference evidence="6 7" key="1">
    <citation type="journal article" date="2017" name="Nature">
        <title>The Apostasia genome and the evolution of orchids.</title>
        <authorList>
            <person name="Zhang G.Q."/>
            <person name="Liu K.W."/>
            <person name="Li Z."/>
            <person name="Lohaus R."/>
            <person name="Hsiao Y.Y."/>
            <person name="Niu S.C."/>
            <person name="Wang J.Y."/>
            <person name="Lin Y.C."/>
            <person name="Xu Q."/>
            <person name="Chen L.J."/>
            <person name="Yoshida K."/>
            <person name="Fujiwara S."/>
            <person name="Wang Z.W."/>
            <person name="Zhang Y.Q."/>
            <person name="Mitsuda N."/>
            <person name="Wang M."/>
            <person name="Liu G.H."/>
            <person name="Pecoraro L."/>
            <person name="Huang H.X."/>
            <person name="Xiao X.J."/>
            <person name="Lin M."/>
            <person name="Wu X.Y."/>
            <person name="Wu W.L."/>
            <person name="Chen Y.Y."/>
            <person name="Chang S.B."/>
            <person name="Sakamoto S."/>
            <person name="Ohme-Takagi M."/>
            <person name="Yagi M."/>
            <person name="Zeng S.J."/>
            <person name="Shen C.Y."/>
            <person name="Yeh C.M."/>
            <person name="Luo Y.B."/>
            <person name="Tsai W.C."/>
            <person name="Van de Peer Y."/>
            <person name="Liu Z.J."/>
        </authorList>
    </citation>
    <scope>NUCLEOTIDE SEQUENCE [LARGE SCALE GENOMIC DNA]</scope>
    <source>
        <strain evidence="7">cv. Shenzhen</strain>
        <tissue evidence="6">Stem</tissue>
    </source>
</reference>
<accession>A0A2I0BGU7</accession>
<proteinExistence type="inferred from homology"/>
<dbReference type="Proteomes" id="UP000236161">
    <property type="component" value="Unassembled WGS sequence"/>
</dbReference>
<dbReference type="SUPFAM" id="SSF51445">
    <property type="entry name" value="(Trans)glycosidases"/>
    <property type="match status" value="1"/>
</dbReference>
<dbReference type="EMBL" id="KZ451883">
    <property type="protein sequence ID" value="PKA67028.1"/>
    <property type="molecule type" value="Genomic_DNA"/>
</dbReference>
<feature type="compositionally biased region" description="Basic and acidic residues" evidence="5">
    <location>
        <begin position="214"/>
        <end position="234"/>
    </location>
</feature>
<evidence type="ECO:0000256" key="4">
    <source>
        <dbReference type="RuleBase" id="RU004335"/>
    </source>
</evidence>
<evidence type="ECO:0000256" key="5">
    <source>
        <dbReference type="SAM" id="MobiDB-lite"/>
    </source>
</evidence>
<keyword evidence="2" id="KW-0378">Hydrolase</keyword>
<dbReference type="OrthoDB" id="1725701at2759"/>
<dbReference type="STRING" id="1088818.A0A2I0BGU7"/>
<keyword evidence="3" id="KW-0326">Glycosidase</keyword>
<dbReference type="Gene3D" id="3.20.20.80">
    <property type="entry name" value="Glycosidases"/>
    <property type="match status" value="1"/>
</dbReference>
<dbReference type="Pfam" id="PF00332">
    <property type="entry name" value="Glyco_hydro_17"/>
    <property type="match status" value="1"/>
</dbReference>
<organism evidence="6 7">
    <name type="scientific">Apostasia shenzhenica</name>
    <dbReference type="NCBI Taxonomy" id="1088818"/>
    <lineage>
        <taxon>Eukaryota</taxon>
        <taxon>Viridiplantae</taxon>
        <taxon>Streptophyta</taxon>
        <taxon>Embryophyta</taxon>
        <taxon>Tracheophyta</taxon>
        <taxon>Spermatophyta</taxon>
        <taxon>Magnoliopsida</taxon>
        <taxon>Liliopsida</taxon>
        <taxon>Asparagales</taxon>
        <taxon>Orchidaceae</taxon>
        <taxon>Apostasioideae</taxon>
        <taxon>Apostasia</taxon>
    </lineage>
</organism>
<evidence type="ECO:0000256" key="2">
    <source>
        <dbReference type="ARBA" id="ARBA00022801"/>
    </source>
</evidence>
<comment type="similarity">
    <text evidence="1 4">Belongs to the glycosyl hydrolase 17 family.</text>
</comment>
<protein>
    <submittedName>
        <fullName evidence="6">Glucan endo-1,3-beta-glucosidase 11</fullName>
    </submittedName>
</protein>
<sequence>MHIGHWAVIDVRNYSLSPPSLSSPHLSLLPIVGHGRHRAASSGLRRRRACARSGGEREGLLSLFLLHRDFFLAGATSTSLVGVNYGLLDNNLPSPNKVAPLLRSIGVGRIKLYDANPSILRAFANTGVELIIGVPDYCVDKVRDPDRALIWTRANVQAFLPGTKIAAITVGNILTGNDTSLARFVLPAMESLHSALTTLGLDRQTRRHRLCAAHQEERERDEGMREREERENNF</sequence>
<dbReference type="GO" id="GO:0004553">
    <property type="term" value="F:hydrolase activity, hydrolyzing O-glycosyl compounds"/>
    <property type="evidence" value="ECO:0007669"/>
    <property type="project" value="InterPro"/>
</dbReference>
<evidence type="ECO:0000313" key="6">
    <source>
        <dbReference type="EMBL" id="PKA67028.1"/>
    </source>
</evidence>
<gene>
    <name evidence="6" type="ORF">AXF42_Ash004519</name>
</gene>
<dbReference type="PANTHER" id="PTHR32227">
    <property type="entry name" value="GLUCAN ENDO-1,3-BETA-GLUCOSIDASE BG1-RELATED-RELATED"/>
    <property type="match status" value="1"/>
</dbReference>